<evidence type="ECO:0000256" key="7">
    <source>
        <dbReference type="ARBA" id="ARBA00022839"/>
    </source>
</evidence>
<evidence type="ECO:0000259" key="11">
    <source>
        <dbReference type="SMART" id="SM00479"/>
    </source>
</evidence>
<feature type="compositionally biased region" description="Basic and acidic residues" evidence="10">
    <location>
        <begin position="63"/>
        <end position="90"/>
    </location>
</feature>
<dbReference type="AlphaFoldDB" id="A0A1G4MA58"/>
<accession>A0A1G4MA58</accession>
<keyword evidence="13" id="KW-1185">Reference proteome</keyword>
<dbReference type="InterPro" id="IPR047021">
    <property type="entry name" value="REXO1/3/4-like"/>
</dbReference>
<dbReference type="Gene3D" id="3.30.420.10">
    <property type="entry name" value="Ribonuclease H-like superfamily/Ribonuclease H"/>
    <property type="match status" value="1"/>
</dbReference>
<dbReference type="Proteomes" id="UP000190831">
    <property type="component" value="Chromosome C"/>
</dbReference>
<dbReference type="GO" id="GO:0000027">
    <property type="term" value="P:ribosomal large subunit assembly"/>
    <property type="evidence" value="ECO:0007669"/>
    <property type="project" value="TreeGrafter"/>
</dbReference>
<evidence type="ECO:0000256" key="1">
    <source>
        <dbReference type="ARBA" id="ARBA00004123"/>
    </source>
</evidence>
<dbReference type="InterPro" id="IPR037431">
    <property type="entry name" value="REX4_DEDDh_dom"/>
</dbReference>
<name>A0A1G4MA58_LACFM</name>
<keyword evidence="5" id="KW-0540">Nuclease</keyword>
<evidence type="ECO:0000313" key="13">
    <source>
        <dbReference type="Proteomes" id="UP000190831"/>
    </source>
</evidence>
<dbReference type="SUPFAM" id="SSF53098">
    <property type="entry name" value="Ribonuclease H-like"/>
    <property type="match status" value="1"/>
</dbReference>
<evidence type="ECO:0000256" key="9">
    <source>
        <dbReference type="ARBA" id="ARBA00025599"/>
    </source>
</evidence>
<proteinExistence type="inferred from homology"/>
<dbReference type="CDD" id="cd06144">
    <property type="entry name" value="REX4_like"/>
    <property type="match status" value="1"/>
</dbReference>
<evidence type="ECO:0000256" key="8">
    <source>
        <dbReference type="ARBA" id="ARBA00023242"/>
    </source>
</evidence>
<sequence length="273" mass="30904">MVLSSNWLSLQNSHKKDGKEIFKKKKKKKSHPVIKASTPQRKNIMNMVDSMTKEINILRTAKEQSNKSKVVEGKFPGDSHSHTKIGDKKSQSRSQEIGKYVAIDCEFVGVGPEGKDSALARVSAVNFFGHTILDLFVRPQERVVDWRTWVSGITPAHMKQAVDFAEAQKQVSSLLESRILVGHSVTHDLDSLFLSHPKSMIRDTSRHIPFRKKYANGKTPSLKKLAKEILDLDIQGSQHSSIEDARATMLIYKSDRREFERLHQAKFGAKKMV</sequence>
<keyword evidence="6" id="KW-0378">Hydrolase</keyword>
<comment type="function">
    <text evidence="9">Exoribonuclease involved in ribosome biosynthesis. Involved in the processing of ITS1, the internal transcribed spacer localized between the 18S and 5.8S rRNAs.</text>
</comment>
<dbReference type="OMA" id="TMLIYKS"/>
<evidence type="ECO:0000256" key="10">
    <source>
        <dbReference type="SAM" id="MobiDB-lite"/>
    </source>
</evidence>
<protein>
    <recommendedName>
        <fullName evidence="3">RNA exonuclease 4</fullName>
    </recommendedName>
</protein>
<dbReference type="OrthoDB" id="8191639at2759"/>
<dbReference type="InterPro" id="IPR012337">
    <property type="entry name" value="RNaseH-like_sf"/>
</dbReference>
<dbReference type="GO" id="GO:0003676">
    <property type="term" value="F:nucleic acid binding"/>
    <property type="evidence" value="ECO:0007669"/>
    <property type="project" value="InterPro"/>
</dbReference>
<comment type="subcellular location">
    <subcellularLocation>
        <location evidence="1">Nucleus</location>
    </subcellularLocation>
</comment>
<dbReference type="InterPro" id="IPR036397">
    <property type="entry name" value="RNaseH_sf"/>
</dbReference>
<dbReference type="FunFam" id="3.30.420.10:FF:000007">
    <property type="entry name" value="Interferon-stimulated exonuclease gene 20"/>
    <property type="match status" value="1"/>
</dbReference>
<evidence type="ECO:0000256" key="2">
    <source>
        <dbReference type="ARBA" id="ARBA00010489"/>
    </source>
</evidence>
<feature type="compositionally biased region" description="Basic residues" evidence="10">
    <location>
        <begin position="22"/>
        <end position="32"/>
    </location>
</feature>
<dbReference type="Pfam" id="PF00929">
    <property type="entry name" value="RNase_T"/>
    <property type="match status" value="1"/>
</dbReference>
<dbReference type="PANTHER" id="PTHR12801">
    <property type="entry name" value="RNA EXONUCLEASE REXO1 / RECO3 FAMILY MEMBER-RELATED"/>
    <property type="match status" value="1"/>
</dbReference>
<keyword evidence="8" id="KW-0539">Nucleus</keyword>
<dbReference type="EMBL" id="LT598485">
    <property type="protein sequence ID" value="SCW00644.1"/>
    <property type="molecule type" value="Genomic_DNA"/>
</dbReference>
<gene>
    <name evidence="12" type="ORF">LAFE_0C08768G</name>
</gene>
<keyword evidence="7" id="KW-0269">Exonuclease</keyword>
<dbReference type="InterPro" id="IPR013520">
    <property type="entry name" value="Ribonucl_H"/>
</dbReference>
<dbReference type="PANTHER" id="PTHR12801:SF45">
    <property type="entry name" value="RNA EXONUCLEASE 4"/>
    <property type="match status" value="1"/>
</dbReference>
<dbReference type="SMART" id="SM00479">
    <property type="entry name" value="EXOIII"/>
    <property type="match status" value="1"/>
</dbReference>
<feature type="region of interest" description="Disordered" evidence="10">
    <location>
        <begin position="63"/>
        <end position="92"/>
    </location>
</feature>
<feature type="compositionally biased region" description="Polar residues" evidence="10">
    <location>
        <begin position="1"/>
        <end position="12"/>
    </location>
</feature>
<evidence type="ECO:0000256" key="6">
    <source>
        <dbReference type="ARBA" id="ARBA00022801"/>
    </source>
</evidence>
<organism evidence="12 13">
    <name type="scientific">Lachancea fermentati</name>
    <name type="common">Zygosaccharomyces fermentati</name>
    <dbReference type="NCBI Taxonomy" id="4955"/>
    <lineage>
        <taxon>Eukaryota</taxon>
        <taxon>Fungi</taxon>
        <taxon>Dikarya</taxon>
        <taxon>Ascomycota</taxon>
        <taxon>Saccharomycotina</taxon>
        <taxon>Saccharomycetes</taxon>
        <taxon>Saccharomycetales</taxon>
        <taxon>Saccharomycetaceae</taxon>
        <taxon>Lachancea</taxon>
    </lineage>
</organism>
<feature type="domain" description="Exonuclease" evidence="11">
    <location>
        <begin position="99"/>
        <end position="261"/>
    </location>
</feature>
<evidence type="ECO:0000256" key="5">
    <source>
        <dbReference type="ARBA" id="ARBA00022722"/>
    </source>
</evidence>
<dbReference type="GO" id="GO:0008408">
    <property type="term" value="F:3'-5' exonuclease activity"/>
    <property type="evidence" value="ECO:0007669"/>
    <property type="project" value="InterPro"/>
</dbReference>
<evidence type="ECO:0000256" key="3">
    <source>
        <dbReference type="ARBA" id="ARBA00016937"/>
    </source>
</evidence>
<dbReference type="GO" id="GO:0005634">
    <property type="term" value="C:nucleus"/>
    <property type="evidence" value="ECO:0007669"/>
    <property type="project" value="UniProtKB-SubCell"/>
</dbReference>
<evidence type="ECO:0000313" key="12">
    <source>
        <dbReference type="EMBL" id="SCW00644.1"/>
    </source>
</evidence>
<dbReference type="GO" id="GO:0006364">
    <property type="term" value="P:rRNA processing"/>
    <property type="evidence" value="ECO:0007669"/>
    <property type="project" value="UniProtKB-KW"/>
</dbReference>
<dbReference type="STRING" id="4955.A0A1G4MA58"/>
<keyword evidence="4" id="KW-0698">rRNA processing</keyword>
<comment type="similarity">
    <text evidence="2">Belongs to the REXO4 family.</text>
</comment>
<reference evidence="12 13" key="1">
    <citation type="submission" date="2016-03" db="EMBL/GenBank/DDBJ databases">
        <authorList>
            <person name="Devillers H."/>
        </authorList>
    </citation>
    <scope>NUCLEOTIDE SEQUENCE [LARGE SCALE GENOMIC DNA]</scope>
    <source>
        <strain evidence="12">CBS 6772</strain>
    </source>
</reference>
<evidence type="ECO:0000256" key="4">
    <source>
        <dbReference type="ARBA" id="ARBA00022552"/>
    </source>
</evidence>
<feature type="region of interest" description="Disordered" evidence="10">
    <location>
        <begin position="1"/>
        <end position="38"/>
    </location>
</feature>